<feature type="region of interest" description="Disordered" evidence="1">
    <location>
        <begin position="64"/>
        <end position="129"/>
    </location>
</feature>
<feature type="region of interest" description="Disordered" evidence="1">
    <location>
        <begin position="212"/>
        <end position="231"/>
    </location>
</feature>
<feature type="non-terminal residue" evidence="3">
    <location>
        <position position="632"/>
    </location>
</feature>
<feature type="compositionally biased region" description="Polar residues" evidence="1">
    <location>
        <begin position="213"/>
        <end position="225"/>
    </location>
</feature>
<name>A0ABP0PR13_9DINO</name>
<proteinExistence type="predicted"/>
<keyword evidence="2" id="KW-0812">Transmembrane</keyword>
<evidence type="ECO:0000256" key="2">
    <source>
        <dbReference type="SAM" id="Phobius"/>
    </source>
</evidence>
<reference evidence="3 4" key="1">
    <citation type="submission" date="2024-02" db="EMBL/GenBank/DDBJ databases">
        <authorList>
            <person name="Chen Y."/>
            <person name="Shah S."/>
            <person name="Dougan E. K."/>
            <person name="Thang M."/>
            <person name="Chan C."/>
        </authorList>
    </citation>
    <scope>NUCLEOTIDE SEQUENCE [LARGE SCALE GENOMIC DNA]</scope>
</reference>
<keyword evidence="2" id="KW-0472">Membrane</keyword>
<feature type="compositionally biased region" description="Acidic residues" evidence="1">
    <location>
        <begin position="76"/>
        <end position="93"/>
    </location>
</feature>
<protein>
    <recommendedName>
        <fullName evidence="5">Mannosyltransferase</fullName>
    </recommendedName>
</protein>
<dbReference type="InterPro" id="IPR009858">
    <property type="entry name" value="DUF1415"/>
</dbReference>
<keyword evidence="2" id="KW-1133">Transmembrane helix</keyword>
<feature type="compositionally biased region" description="Basic and acidic residues" evidence="1">
    <location>
        <begin position="97"/>
        <end position="109"/>
    </location>
</feature>
<feature type="compositionally biased region" description="Acidic residues" evidence="1">
    <location>
        <begin position="110"/>
        <end position="129"/>
    </location>
</feature>
<gene>
    <name evidence="3" type="ORF">CCMP2556_LOCUS38687</name>
</gene>
<comment type="caution">
    <text evidence="3">The sequence shown here is derived from an EMBL/GenBank/DDBJ whole genome shotgun (WGS) entry which is preliminary data.</text>
</comment>
<keyword evidence="4" id="KW-1185">Reference proteome</keyword>
<feature type="transmembrane region" description="Helical" evidence="2">
    <location>
        <begin position="27"/>
        <end position="48"/>
    </location>
</feature>
<evidence type="ECO:0000313" key="4">
    <source>
        <dbReference type="Proteomes" id="UP001642484"/>
    </source>
</evidence>
<accession>A0ABP0PR13</accession>
<organism evidence="3 4">
    <name type="scientific">Durusdinium trenchii</name>
    <dbReference type="NCBI Taxonomy" id="1381693"/>
    <lineage>
        <taxon>Eukaryota</taxon>
        <taxon>Sar</taxon>
        <taxon>Alveolata</taxon>
        <taxon>Dinophyceae</taxon>
        <taxon>Suessiales</taxon>
        <taxon>Symbiodiniaceae</taxon>
        <taxon>Durusdinium</taxon>
    </lineage>
</organism>
<dbReference type="EMBL" id="CAXAMN010023572">
    <property type="protein sequence ID" value="CAK9078476.1"/>
    <property type="molecule type" value="Genomic_DNA"/>
</dbReference>
<evidence type="ECO:0008006" key="5">
    <source>
        <dbReference type="Google" id="ProtNLM"/>
    </source>
</evidence>
<sequence length="632" mass="69583">MNGCTSNSTAAIRLSARDDIRVSTVRAFVNPFVMISQVAFIFATVALWDQGLAARHLGDIAAHGHLQTEPPTPNDGSEEIQEAGEEEVDDLPTVEDVAQKTEPEIPKVEDVEEPEPETLETPETPEEEEEVVVHQCIGKPAAPGMDANMSRRLMLQVAESRLGVAMMRRHSLARNMGLRPECRMPDLFAHFDAHRKDFENVGSTLVGALPPRASSSLETSGGSTQAEHRWRSPPVAFTAGRREAEGMVFRQNSVSGGDAREVFRHLLGSMANRLLFAAMGISGWEGRPGPFGAMPFNPAALRKTGYANFMPPPSMMFIFVACASSMRTAPPWGLARFVLSERFRCFNLVFWPWMVFHTACFAATGAARSAGPGEQVRGWVQDFIIKKNFCPWAAQSMASERLRFVDSTAESTWEAKEELEKEVEHLSRSKLPLSSSVVVFGSVEAWKDFDVFDAYVKALDRGRWPCGTRHGRRLPPVGGAGEVAHVERSAPGFDRCRLVAFHPDFARWLLPKRGNGSLVHIDFLQKRVFSDPYFSGEPAVILDPAPEEIEVGPRQLCAQLLGGSGPCAWDLDCVLPEEDFELLPDNALHQAPCAAIHLIRQVDLSGSSIIIVWLGTHGPAHHRERQGSLGHA</sequence>
<evidence type="ECO:0000313" key="3">
    <source>
        <dbReference type="EMBL" id="CAK9078476.1"/>
    </source>
</evidence>
<dbReference type="Pfam" id="PF07209">
    <property type="entry name" value="DUF1415"/>
    <property type="match status" value="1"/>
</dbReference>
<dbReference type="Proteomes" id="UP001642484">
    <property type="component" value="Unassembled WGS sequence"/>
</dbReference>
<evidence type="ECO:0000256" key="1">
    <source>
        <dbReference type="SAM" id="MobiDB-lite"/>
    </source>
</evidence>